<evidence type="ECO:0000313" key="3">
    <source>
        <dbReference type="EMBL" id="AKV03691.1"/>
    </source>
</evidence>
<evidence type="ECO:0000256" key="2">
    <source>
        <dbReference type="SAM" id="Phobius"/>
    </source>
</evidence>
<keyword evidence="4" id="KW-1185">Reference proteome</keyword>
<keyword evidence="2" id="KW-1133">Transmembrane helix</keyword>
<feature type="transmembrane region" description="Helical" evidence="2">
    <location>
        <begin position="15"/>
        <end position="34"/>
    </location>
</feature>
<keyword evidence="2" id="KW-0812">Transmembrane</keyword>
<sequence length="76" mass="7939">MEIVSTVDVPKPREYALAAAVAALIWLLGATGACRSTRPTSHTSRPPAPAPTSQAPDTSNDESEPPGTQEAARQQL</sequence>
<reference evidence="3 4" key="1">
    <citation type="submission" date="2015-08" db="EMBL/GenBank/DDBJ databases">
        <authorList>
            <person name="Babu N.S."/>
            <person name="Beckwith C.J."/>
            <person name="Beseler K.G."/>
            <person name="Brison A."/>
            <person name="Carone J.V."/>
            <person name="Caskin T.P."/>
            <person name="Diamond M."/>
            <person name="Durham M.E."/>
            <person name="Foxe J.M."/>
            <person name="Go M."/>
            <person name="Henderson B.A."/>
            <person name="Jones I.B."/>
            <person name="McGettigan J.A."/>
            <person name="Micheletti S.J."/>
            <person name="Nasrallah M.E."/>
            <person name="Ortiz D."/>
            <person name="Piller C.R."/>
            <person name="Privatt S.R."/>
            <person name="Schneider S.L."/>
            <person name="Sharp S."/>
            <person name="Smith T.C."/>
            <person name="Stanton J.D."/>
            <person name="Ullery H.E."/>
            <person name="Wilson R.J."/>
            <person name="Serrano M.G."/>
            <person name="Buck G."/>
            <person name="Lee V."/>
            <person name="Wang Y."/>
            <person name="Carvalho R."/>
            <person name="Voegtly L."/>
            <person name="Shi R."/>
            <person name="Duckworth R."/>
            <person name="Johnson A."/>
            <person name="Loviza R."/>
            <person name="Walstead R."/>
            <person name="Shah Z."/>
            <person name="Kiflezghi M."/>
            <person name="Wade K."/>
            <person name="Ball S.L."/>
            <person name="Bradley K.W."/>
            <person name="Asai D.J."/>
            <person name="Bowman C.A."/>
            <person name="Russell D.A."/>
            <person name="Pope W.H."/>
            <person name="Jacobs-Sera D."/>
            <person name="Hendrix R.W."/>
            <person name="Hatfull G.F."/>
        </authorList>
    </citation>
    <scope>NUCLEOTIDE SEQUENCE [LARGE SCALE GENOMIC DNA]</scope>
    <source>
        <strain evidence="3 4">DSM 27648</strain>
    </source>
</reference>
<protein>
    <submittedName>
        <fullName evidence="3">Uncharacterized protein</fullName>
    </submittedName>
</protein>
<keyword evidence="2" id="KW-0472">Membrane</keyword>
<organism evidence="3 4">
    <name type="scientific">Labilithrix luteola</name>
    <dbReference type="NCBI Taxonomy" id="1391654"/>
    <lineage>
        <taxon>Bacteria</taxon>
        <taxon>Pseudomonadati</taxon>
        <taxon>Myxococcota</taxon>
        <taxon>Polyangia</taxon>
        <taxon>Polyangiales</taxon>
        <taxon>Labilitrichaceae</taxon>
        <taxon>Labilithrix</taxon>
    </lineage>
</organism>
<evidence type="ECO:0000256" key="1">
    <source>
        <dbReference type="SAM" id="MobiDB-lite"/>
    </source>
</evidence>
<name>A0A0K1QD31_9BACT</name>
<dbReference type="EMBL" id="CP012333">
    <property type="protein sequence ID" value="AKV03691.1"/>
    <property type="molecule type" value="Genomic_DNA"/>
</dbReference>
<proteinExistence type="predicted"/>
<dbReference type="RefSeq" id="WP_146654419.1">
    <property type="nucleotide sequence ID" value="NZ_CP012333.1"/>
</dbReference>
<dbReference type="KEGG" id="llu:AKJ09_10354"/>
<dbReference type="Proteomes" id="UP000064967">
    <property type="component" value="Chromosome"/>
</dbReference>
<dbReference type="AlphaFoldDB" id="A0A0K1QD31"/>
<gene>
    <name evidence="3" type="ORF">AKJ09_10354</name>
</gene>
<accession>A0A0K1QD31</accession>
<dbReference type="STRING" id="1391654.AKJ09_10354"/>
<evidence type="ECO:0000313" key="4">
    <source>
        <dbReference type="Proteomes" id="UP000064967"/>
    </source>
</evidence>
<feature type="region of interest" description="Disordered" evidence="1">
    <location>
        <begin position="34"/>
        <end position="76"/>
    </location>
</feature>